<comment type="similarity">
    <text evidence="2 9">Belongs to the RecN family.</text>
</comment>
<evidence type="ECO:0000256" key="9">
    <source>
        <dbReference type="PIRNR" id="PIRNR003128"/>
    </source>
</evidence>
<name>A0A449BI97_9MOLU</name>
<dbReference type="GO" id="GO:0043590">
    <property type="term" value="C:bacterial nucleoid"/>
    <property type="evidence" value="ECO:0007669"/>
    <property type="project" value="TreeGrafter"/>
</dbReference>
<dbReference type="Gene3D" id="3.40.50.300">
    <property type="entry name" value="P-loop containing nucleotide triphosphate hydrolases"/>
    <property type="match status" value="2"/>
</dbReference>
<dbReference type="PANTHER" id="PTHR11059">
    <property type="entry name" value="DNA REPAIR PROTEIN RECN"/>
    <property type="match status" value="1"/>
</dbReference>
<keyword evidence="6" id="KW-0067">ATP-binding</keyword>
<dbReference type="InterPro" id="IPR027417">
    <property type="entry name" value="P-loop_NTPase"/>
</dbReference>
<dbReference type="SUPFAM" id="SSF52540">
    <property type="entry name" value="P-loop containing nucleoside triphosphate hydrolases"/>
    <property type="match status" value="2"/>
</dbReference>
<evidence type="ECO:0000256" key="1">
    <source>
        <dbReference type="ARBA" id="ARBA00003618"/>
    </source>
</evidence>
<dbReference type="InterPro" id="IPR004604">
    <property type="entry name" value="DNA_recomb/repair_RecN"/>
</dbReference>
<dbReference type="RefSeq" id="WP_035369049.1">
    <property type="nucleotide sequence ID" value="NZ_LR215050.1"/>
</dbReference>
<evidence type="ECO:0000256" key="4">
    <source>
        <dbReference type="ARBA" id="ARBA00022741"/>
    </source>
</evidence>
<dbReference type="CDD" id="cd03241">
    <property type="entry name" value="ABC_RecN"/>
    <property type="match status" value="1"/>
</dbReference>
<dbReference type="AlphaFoldDB" id="A0A449BI97"/>
<accession>A0A449BI97</accession>
<evidence type="ECO:0000256" key="10">
    <source>
        <dbReference type="SAM" id="Coils"/>
    </source>
</evidence>
<dbReference type="GO" id="GO:0009432">
    <property type="term" value="P:SOS response"/>
    <property type="evidence" value="ECO:0007669"/>
    <property type="project" value="TreeGrafter"/>
</dbReference>
<evidence type="ECO:0000256" key="6">
    <source>
        <dbReference type="ARBA" id="ARBA00022840"/>
    </source>
</evidence>
<keyword evidence="10" id="KW-0175">Coiled coil</keyword>
<keyword evidence="7 9" id="KW-0234">DNA repair</keyword>
<reference evidence="12 13" key="1">
    <citation type="submission" date="2019-01" db="EMBL/GenBank/DDBJ databases">
        <authorList>
            <consortium name="Pathogen Informatics"/>
        </authorList>
    </citation>
    <scope>NUCLEOTIDE SEQUENCE [LARGE SCALE GENOMIC DNA]</scope>
    <source>
        <strain evidence="12 13">NCTC10172</strain>
    </source>
</reference>
<dbReference type="NCBIfam" id="TIGR00634">
    <property type="entry name" value="recN"/>
    <property type="match status" value="1"/>
</dbReference>
<feature type="domain" description="RecF/RecN/SMC N-terminal" evidence="11">
    <location>
        <begin position="1"/>
        <end position="505"/>
    </location>
</feature>
<evidence type="ECO:0000256" key="3">
    <source>
        <dbReference type="ARBA" id="ARBA00021315"/>
    </source>
</evidence>
<dbReference type="GO" id="GO:0006310">
    <property type="term" value="P:DNA recombination"/>
    <property type="evidence" value="ECO:0007669"/>
    <property type="project" value="InterPro"/>
</dbReference>
<evidence type="ECO:0000256" key="5">
    <source>
        <dbReference type="ARBA" id="ARBA00022763"/>
    </source>
</evidence>
<dbReference type="EMBL" id="LR215050">
    <property type="protein sequence ID" value="VEU82179.1"/>
    <property type="molecule type" value="Genomic_DNA"/>
</dbReference>
<dbReference type="GO" id="GO:0006281">
    <property type="term" value="P:DNA repair"/>
    <property type="evidence" value="ECO:0007669"/>
    <property type="project" value="UniProtKB-KW"/>
</dbReference>
<dbReference type="Pfam" id="PF02463">
    <property type="entry name" value="SMC_N"/>
    <property type="match status" value="1"/>
</dbReference>
<dbReference type="InterPro" id="IPR003395">
    <property type="entry name" value="RecF/RecN/SMC_N"/>
</dbReference>
<evidence type="ECO:0000256" key="2">
    <source>
        <dbReference type="ARBA" id="ARBA00009441"/>
    </source>
</evidence>
<evidence type="ECO:0000256" key="8">
    <source>
        <dbReference type="ARBA" id="ARBA00033408"/>
    </source>
</evidence>
<evidence type="ECO:0000313" key="12">
    <source>
        <dbReference type="EMBL" id="VEU82179.1"/>
    </source>
</evidence>
<gene>
    <name evidence="12" type="primary">recN</name>
    <name evidence="12" type="ORF">NCTC10172_00186</name>
</gene>
<dbReference type="PIRSF" id="PIRSF003128">
    <property type="entry name" value="RecN"/>
    <property type="match status" value="1"/>
</dbReference>
<dbReference type="Proteomes" id="UP000290909">
    <property type="component" value="Chromosome"/>
</dbReference>
<organism evidence="12 13">
    <name type="scientific">Acholeplasma hippikon</name>
    <dbReference type="NCBI Taxonomy" id="264636"/>
    <lineage>
        <taxon>Bacteria</taxon>
        <taxon>Bacillati</taxon>
        <taxon>Mycoplasmatota</taxon>
        <taxon>Mollicutes</taxon>
        <taxon>Acholeplasmatales</taxon>
        <taxon>Acholeplasmataceae</taxon>
        <taxon>Acholeplasma</taxon>
    </lineage>
</organism>
<keyword evidence="13" id="KW-1185">Reference proteome</keyword>
<dbReference type="GO" id="GO:0005524">
    <property type="term" value="F:ATP binding"/>
    <property type="evidence" value="ECO:0007669"/>
    <property type="project" value="UniProtKB-KW"/>
</dbReference>
<dbReference type="KEGG" id="ahk:NCTC10172_00186"/>
<sequence>MLKHLDVKNFALIDDLEIDFHDGLTALTGETGSGKSILLESLSLLFGKRSDAEYIRHGASKALVTGNFILNDEQQKSLDLPREITLSREIDATGRHLIKINHETSTLQRLKQIANKIGLIHGQNDTHMLMDKASYVDFVDQLDKSRTQNLLNNYLLKRSTYHELNKHYESLKSKKKETLERVDFLTYQVKELDALSLKTNELEELQEQVSKLKNFDRIQQALKETVELLNGPSFALDNLYDGFKNLQKISSFDKSYEVEAKVLEDSYYNLEDSIKNIENLFKSLDFDEESFNLKQQRIFELNKIETKYGKSINDLVIYLAQIKEELALSTDYDGYLKDQEIKLKKAYEDALKEGLVLRKYRMELAKKLEKELTESLHQLDLTKAKFEIQFETLKDNQALEENGIDSLEFMISLNEGEPLKPLAKVASGGEKARFMFSLKSIFARNSKLSMLVFDEIDIGISGKTASKVATKMKELSKDIQTLTITHLPQVAAKADHHYAIYKEKKDGRIQTFIDILDKEKRILAIASMLSDESISPFAIEQAKALLNQN</sequence>
<dbReference type="STRING" id="1408416.GCA_000702765_00741"/>
<comment type="function">
    <text evidence="1 9">May be involved in recombinational repair of damaged DNA.</text>
</comment>
<evidence type="ECO:0000313" key="13">
    <source>
        <dbReference type="Proteomes" id="UP000290909"/>
    </source>
</evidence>
<dbReference type="PANTHER" id="PTHR11059:SF0">
    <property type="entry name" value="DNA REPAIR PROTEIN RECN"/>
    <property type="match status" value="1"/>
</dbReference>
<evidence type="ECO:0000256" key="7">
    <source>
        <dbReference type="ARBA" id="ARBA00023204"/>
    </source>
</evidence>
<keyword evidence="4" id="KW-0547">Nucleotide-binding</keyword>
<feature type="coiled-coil region" evidence="10">
    <location>
        <begin position="161"/>
        <end position="215"/>
    </location>
</feature>
<evidence type="ECO:0000259" key="11">
    <source>
        <dbReference type="Pfam" id="PF02463"/>
    </source>
</evidence>
<proteinExistence type="inferred from homology"/>
<keyword evidence="5 9" id="KW-0227">DNA damage</keyword>
<protein>
    <recommendedName>
        <fullName evidence="3 9">DNA repair protein RecN</fullName>
    </recommendedName>
    <alternativeName>
        <fullName evidence="8 9">Recombination protein N</fullName>
    </alternativeName>
</protein>